<evidence type="ECO:0000313" key="6">
    <source>
        <dbReference type="EMBL" id="QTL97788.1"/>
    </source>
</evidence>
<evidence type="ECO:0000256" key="1">
    <source>
        <dbReference type="ARBA" id="ARBA00022630"/>
    </source>
</evidence>
<keyword evidence="7" id="KW-1185">Reference proteome</keyword>
<protein>
    <recommendedName>
        <fullName evidence="5">Nitroreductase domain-containing protein</fullName>
    </recommendedName>
</protein>
<dbReference type="Pfam" id="PF00881">
    <property type="entry name" value="Nitroreductase"/>
    <property type="match status" value="1"/>
</dbReference>
<dbReference type="AlphaFoldDB" id="A0A8A7KDU7"/>
<dbReference type="SUPFAM" id="SSF55469">
    <property type="entry name" value="FMN-dependent nitroreductase-like"/>
    <property type="match status" value="1"/>
</dbReference>
<evidence type="ECO:0000313" key="7">
    <source>
        <dbReference type="Proteomes" id="UP000665020"/>
    </source>
</evidence>
<evidence type="ECO:0000259" key="5">
    <source>
        <dbReference type="Pfam" id="PF00881"/>
    </source>
</evidence>
<feature type="coiled-coil region" evidence="4">
    <location>
        <begin position="85"/>
        <end position="112"/>
    </location>
</feature>
<dbReference type="InterPro" id="IPR000415">
    <property type="entry name" value="Nitroreductase-like"/>
</dbReference>
<organism evidence="6 7">
    <name type="scientific">Iocasia fonsfrigidae</name>
    <dbReference type="NCBI Taxonomy" id="2682810"/>
    <lineage>
        <taxon>Bacteria</taxon>
        <taxon>Bacillati</taxon>
        <taxon>Bacillota</taxon>
        <taxon>Clostridia</taxon>
        <taxon>Halanaerobiales</taxon>
        <taxon>Halanaerobiaceae</taxon>
        <taxon>Iocasia</taxon>
    </lineage>
</organism>
<proteinExistence type="predicted"/>
<evidence type="ECO:0000256" key="3">
    <source>
        <dbReference type="ARBA" id="ARBA00023002"/>
    </source>
</evidence>
<reference evidence="6" key="1">
    <citation type="submission" date="2019-12" db="EMBL/GenBank/DDBJ databases">
        <authorList>
            <person name="zhang j."/>
            <person name="sun C.M."/>
        </authorList>
    </citation>
    <scope>NUCLEOTIDE SEQUENCE</scope>
    <source>
        <strain evidence="6">NS-1</strain>
    </source>
</reference>
<dbReference type="PANTHER" id="PTHR23026:SF90">
    <property type="entry name" value="IODOTYROSINE DEIODINASE 1"/>
    <property type="match status" value="1"/>
</dbReference>
<keyword evidence="2" id="KW-0288">FMN</keyword>
<dbReference type="InterPro" id="IPR029479">
    <property type="entry name" value="Nitroreductase"/>
</dbReference>
<dbReference type="Proteomes" id="UP000665020">
    <property type="component" value="Chromosome"/>
</dbReference>
<dbReference type="KEGG" id="ifn:GM661_07195"/>
<keyword evidence="4" id="KW-0175">Coiled coil</keyword>
<gene>
    <name evidence="6" type="ORF">GM661_07195</name>
</gene>
<sequence length="230" mass="26720">MVNLVRYMTLCIVCRILYSKKEGERIMEFTEVINKRRTIRDFSDKKVSDEVIFSSLQSGLKAPSYNHLKQWDFILVKKQNVRYALTQTEQMVEEVTDELKQTFDNYDSLSKEMYLDAIPKQKRMLLEAPEVLVVVYKPKTTIIESKKIYDLNGLASVWCCIENILLTLAYNNVFGVAFIPKNTMAVKKILNIPNKLEVAAIIPFGYKSENAKIVPQKEVDIETKLHINKW</sequence>
<dbReference type="EMBL" id="CP046640">
    <property type="protein sequence ID" value="QTL97788.1"/>
    <property type="molecule type" value="Genomic_DNA"/>
</dbReference>
<dbReference type="PANTHER" id="PTHR23026">
    <property type="entry name" value="NADPH NITROREDUCTASE"/>
    <property type="match status" value="1"/>
</dbReference>
<dbReference type="GO" id="GO:0016491">
    <property type="term" value="F:oxidoreductase activity"/>
    <property type="evidence" value="ECO:0007669"/>
    <property type="project" value="UniProtKB-KW"/>
</dbReference>
<evidence type="ECO:0000256" key="4">
    <source>
        <dbReference type="SAM" id="Coils"/>
    </source>
</evidence>
<keyword evidence="1" id="KW-0285">Flavoprotein</keyword>
<dbReference type="Gene3D" id="3.40.109.10">
    <property type="entry name" value="NADH Oxidase"/>
    <property type="match status" value="1"/>
</dbReference>
<dbReference type="InterPro" id="IPR050627">
    <property type="entry name" value="Nitroreductase/BluB"/>
</dbReference>
<accession>A0A8A7KDU7</accession>
<feature type="domain" description="Nitroreductase" evidence="5">
    <location>
        <begin position="33"/>
        <end position="206"/>
    </location>
</feature>
<name>A0A8A7KDU7_9FIRM</name>
<keyword evidence="3" id="KW-0560">Oxidoreductase</keyword>
<evidence type="ECO:0000256" key="2">
    <source>
        <dbReference type="ARBA" id="ARBA00022643"/>
    </source>
</evidence>